<evidence type="ECO:0000313" key="1">
    <source>
        <dbReference type="EMBL" id="MED1201956.1"/>
    </source>
</evidence>
<sequence length="114" mass="12903">MLVQNKGDYVRHIGVRLIPGTNNLNPIDAEAFKKALEHPLNKHLVDELEEIVVQEGGITDLTPTKAKQLVKDTFDVTVLEEWQGVETRKAVLNDIAKQIESIKNLPEDQIHKEE</sequence>
<dbReference type="RefSeq" id="WP_066264505.1">
    <property type="nucleotide sequence ID" value="NZ_JARMAB010000004.1"/>
</dbReference>
<dbReference type="Proteomes" id="UP001341444">
    <property type="component" value="Unassembled WGS sequence"/>
</dbReference>
<name>A0ABU6MBA3_9BACI</name>
<dbReference type="EMBL" id="JARMAB010000004">
    <property type="protein sequence ID" value="MED1201956.1"/>
    <property type="molecule type" value="Genomic_DNA"/>
</dbReference>
<organism evidence="1 2">
    <name type="scientific">Heyndrickxia acidicola</name>
    <dbReference type="NCBI Taxonomy" id="209389"/>
    <lineage>
        <taxon>Bacteria</taxon>
        <taxon>Bacillati</taxon>
        <taxon>Bacillota</taxon>
        <taxon>Bacilli</taxon>
        <taxon>Bacillales</taxon>
        <taxon>Bacillaceae</taxon>
        <taxon>Heyndrickxia</taxon>
    </lineage>
</organism>
<protein>
    <submittedName>
        <fullName evidence="1">Uncharacterized protein</fullName>
    </submittedName>
</protein>
<proteinExistence type="predicted"/>
<reference evidence="1 2" key="1">
    <citation type="submission" date="2023-03" db="EMBL/GenBank/DDBJ databases">
        <title>Bacillus Genome Sequencing.</title>
        <authorList>
            <person name="Dunlap C."/>
        </authorList>
    </citation>
    <scope>NUCLEOTIDE SEQUENCE [LARGE SCALE GENOMIC DNA]</scope>
    <source>
        <strain evidence="1 2">B-23453</strain>
    </source>
</reference>
<comment type="caution">
    <text evidence="1">The sequence shown here is derived from an EMBL/GenBank/DDBJ whole genome shotgun (WGS) entry which is preliminary data.</text>
</comment>
<accession>A0ABU6MBA3</accession>
<keyword evidence="2" id="KW-1185">Reference proteome</keyword>
<gene>
    <name evidence="1" type="ORF">P4T90_02495</name>
</gene>
<evidence type="ECO:0000313" key="2">
    <source>
        <dbReference type="Proteomes" id="UP001341444"/>
    </source>
</evidence>